<dbReference type="Pfam" id="PF20911">
    <property type="entry name" value="GP7"/>
    <property type="match status" value="1"/>
</dbReference>
<organism evidence="1">
    <name type="scientific">marine sediment metagenome</name>
    <dbReference type="NCBI Taxonomy" id="412755"/>
    <lineage>
        <taxon>unclassified sequences</taxon>
        <taxon>metagenomes</taxon>
        <taxon>ecological metagenomes</taxon>
    </lineage>
</organism>
<evidence type="ECO:0000313" key="1">
    <source>
        <dbReference type="EMBL" id="KKN27250.1"/>
    </source>
</evidence>
<comment type="caution">
    <text evidence="1">The sequence shown here is derived from an EMBL/GenBank/DDBJ whole genome shotgun (WGS) entry which is preliminary data.</text>
</comment>
<name>A0A0F9P5T8_9ZZZZ</name>
<dbReference type="NCBIfam" id="NF045672">
    <property type="entry name" value="MCP_gp7_epsi_15"/>
    <property type="match status" value="1"/>
</dbReference>
<reference evidence="1" key="1">
    <citation type="journal article" date="2015" name="Nature">
        <title>Complex archaea that bridge the gap between prokaryotes and eukaryotes.</title>
        <authorList>
            <person name="Spang A."/>
            <person name="Saw J.H."/>
            <person name="Jorgensen S.L."/>
            <person name="Zaremba-Niedzwiedzka K."/>
            <person name="Martijn J."/>
            <person name="Lind A.E."/>
            <person name="van Eijk R."/>
            <person name="Schleper C."/>
            <person name="Guy L."/>
            <person name="Ettema T.J."/>
        </authorList>
    </citation>
    <scope>NUCLEOTIDE SEQUENCE</scope>
</reference>
<evidence type="ECO:0008006" key="2">
    <source>
        <dbReference type="Google" id="ProtNLM"/>
    </source>
</evidence>
<sequence length="341" mass="37835">MAEYNINQQFTLLERAKRSTDGKKILPILDVMDQRGVPDFLRDVPYFPANQGLKHRIIRTASRPTSTRRVFYGGVGRTITTTQVVYENVVLFEQRSEIDEDALDTIENPKEARRQEDEGHIAGIQEDFVNAVFNDALTSGGAEYINGFAARLNALSFPGGATTTLPFVWDGGASATRTSLYIIEWGPKANHCLYPSGIAGKGGMFGIIARNKGREKITEASSSLDVYYGYVSQFKKWGGLAVNDQRKLARIANINATAGGANDLDENLLIRALNHGRFDPRSTRIYVNPYLKSQIDIRAKDKGNVQWDIKDVFGKPVPTFWSIPIRVLDENIITASESAVA</sequence>
<dbReference type="AlphaFoldDB" id="A0A0F9P5T8"/>
<proteinExistence type="predicted"/>
<dbReference type="InterPro" id="IPR048813">
    <property type="entry name" value="GP7-like"/>
</dbReference>
<protein>
    <recommendedName>
        <fullName evidence="2">Major capsid protein</fullName>
    </recommendedName>
</protein>
<dbReference type="EMBL" id="LAZR01002654">
    <property type="protein sequence ID" value="KKN27250.1"/>
    <property type="molecule type" value="Genomic_DNA"/>
</dbReference>
<gene>
    <name evidence="1" type="ORF">LCGC14_0866590</name>
</gene>
<accession>A0A0F9P5T8</accession>